<protein>
    <submittedName>
        <fullName evidence="3">Related to mating protein SSF1</fullName>
    </submittedName>
</protein>
<dbReference type="STRING" id="112498.A0A2D3UQW3"/>
<accession>A0A2D3UQW3</accession>
<feature type="compositionally biased region" description="Basic residues" evidence="1">
    <location>
        <begin position="1"/>
        <end position="11"/>
    </location>
</feature>
<sequence length="456" mass="51150">MAKRRVKKRTHVGASIAPGVKSNHAATSKAGTRPPKSMVIRVGASDVGPSVSQLVKDVRTMMEPDTASRLKERRSNKLRDYTAMAGPLGVTHLMLFSRSSTGNTNLRLALTPRGPTLHFRVEKYSLCKDVFHSMKRPKTSGTENLSPPLLVMNNFTTKDMEGEEKDKKKIPKHLESLTTSIFQSLFPPINPATMPLKGIKRVMLLDREPQDPKDDAATYVLNLRHYAIETRTAKSVPKPLRKLDAAEKAPLHAGQKRKRGNLPNLGKLNDVADYLLDPHAADGFTSGSDSEPDTDAEVEIDMPHARKVRRTKASGGEKKDGVLRKAVKMHELGPRLRLRLTKVEEGVCNGKVMWHEYIHKTKEEMKEMEKAHEKKRLERDRRRAEQKANVERKKKEKKPAAKEGEEEEDEDEVIPADSDDEWDDEEGLYNDDEEDAAGQGAEEDSDEEMEDGSEVG</sequence>
<dbReference type="GO" id="GO:0006364">
    <property type="term" value="P:rRNA processing"/>
    <property type="evidence" value="ECO:0007669"/>
    <property type="project" value="InterPro"/>
</dbReference>
<dbReference type="OrthoDB" id="10261452at2759"/>
<feature type="region of interest" description="Disordered" evidence="1">
    <location>
        <begin position="282"/>
        <end position="320"/>
    </location>
</feature>
<dbReference type="GO" id="GO:0019843">
    <property type="term" value="F:rRNA binding"/>
    <property type="evidence" value="ECO:0007669"/>
    <property type="project" value="InterPro"/>
</dbReference>
<dbReference type="PROSITE" id="PS50833">
    <property type="entry name" value="BRIX"/>
    <property type="match status" value="1"/>
</dbReference>
<evidence type="ECO:0000313" key="3">
    <source>
        <dbReference type="EMBL" id="CZT15765.1"/>
    </source>
</evidence>
<evidence type="ECO:0000313" key="4">
    <source>
        <dbReference type="Proteomes" id="UP000225277"/>
    </source>
</evidence>
<evidence type="ECO:0000256" key="1">
    <source>
        <dbReference type="SAM" id="MobiDB-lite"/>
    </source>
</evidence>
<dbReference type="Proteomes" id="UP000225277">
    <property type="component" value="Unassembled WGS sequence"/>
</dbReference>
<feature type="compositionally biased region" description="Basic and acidic residues" evidence="1">
    <location>
        <begin position="241"/>
        <end position="250"/>
    </location>
</feature>
<feature type="region of interest" description="Disordered" evidence="1">
    <location>
        <begin position="239"/>
        <end position="265"/>
    </location>
</feature>
<feature type="compositionally biased region" description="Acidic residues" evidence="1">
    <location>
        <begin position="404"/>
        <end position="456"/>
    </location>
</feature>
<dbReference type="InterPro" id="IPR007109">
    <property type="entry name" value="Brix"/>
</dbReference>
<feature type="compositionally biased region" description="Acidic residues" evidence="1">
    <location>
        <begin position="290"/>
        <end position="300"/>
    </location>
</feature>
<dbReference type="SMART" id="SM00879">
    <property type="entry name" value="Brix"/>
    <property type="match status" value="1"/>
</dbReference>
<dbReference type="GO" id="GO:0030687">
    <property type="term" value="C:preribosome, large subunit precursor"/>
    <property type="evidence" value="ECO:0007669"/>
    <property type="project" value="TreeGrafter"/>
</dbReference>
<evidence type="ECO:0000259" key="2">
    <source>
        <dbReference type="PROSITE" id="PS50833"/>
    </source>
</evidence>
<gene>
    <name evidence="3" type="ORF">RCC_01599</name>
</gene>
<dbReference type="InterPro" id="IPR045112">
    <property type="entry name" value="PPAN-like"/>
</dbReference>
<dbReference type="PANTHER" id="PTHR12661:SF5">
    <property type="entry name" value="SUPPRESSOR OF SWI4 1 HOMOLOG"/>
    <property type="match status" value="1"/>
</dbReference>
<dbReference type="GO" id="GO:0000027">
    <property type="term" value="P:ribosomal large subunit assembly"/>
    <property type="evidence" value="ECO:0007669"/>
    <property type="project" value="TreeGrafter"/>
</dbReference>
<feature type="domain" description="Brix" evidence="2">
    <location>
        <begin position="37"/>
        <end position="349"/>
    </location>
</feature>
<organism evidence="3 4">
    <name type="scientific">Ramularia collo-cygni</name>
    <dbReference type="NCBI Taxonomy" id="112498"/>
    <lineage>
        <taxon>Eukaryota</taxon>
        <taxon>Fungi</taxon>
        <taxon>Dikarya</taxon>
        <taxon>Ascomycota</taxon>
        <taxon>Pezizomycotina</taxon>
        <taxon>Dothideomycetes</taxon>
        <taxon>Dothideomycetidae</taxon>
        <taxon>Mycosphaerellales</taxon>
        <taxon>Mycosphaerellaceae</taxon>
        <taxon>Ramularia</taxon>
    </lineage>
</organism>
<proteinExistence type="predicted"/>
<dbReference type="PANTHER" id="PTHR12661">
    <property type="entry name" value="PETER PAN-RELATED"/>
    <property type="match status" value="1"/>
</dbReference>
<reference evidence="3 4" key="1">
    <citation type="submission" date="2016-03" db="EMBL/GenBank/DDBJ databases">
        <authorList>
            <person name="Ploux O."/>
        </authorList>
    </citation>
    <scope>NUCLEOTIDE SEQUENCE [LARGE SCALE GENOMIC DNA]</scope>
    <source>
        <strain evidence="3 4">URUG2</strain>
    </source>
</reference>
<dbReference type="GeneID" id="35596837"/>
<feature type="region of interest" description="Disordered" evidence="1">
    <location>
        <begin position="1"/>
        <end position="36"/>
    </location>
</feature>
<keyword evidence="4" id="KW-1185">Reference proteome</keyword>
<dbReference type="AlphaFoldDB" id="A0A2D3UQW3"/>
<feature type="region of interest" description="Disordered" evidence="1">
    <location>
        <begin position="365"/>
        <end position="456"/>
    </location>
</feature>
<dbReference type="RefSeq" id="XP_023622661.1">
    <property type="nucleotide sequence ID" value="XM_023766893.1"/>
</dbReference>
<name>A0A2D3UQW3_9PEZI</name>
<dbReference type="EMBL" id="FJUY01000002">
    <property type="protein sequence ID" value="CZT15765.1"/>
    <property type="molecule type" value="Genomic_DNA"/>
</dbReference>
<dbReference type="Pfam" id="PF04427">
    <property type="entry name" value="Brix"/>
    <property type="match status" value="1"/>
</dbReference>
<feature type="compositionally biased region" description="Basic and acidic residues" evidence="1">
    <location>
        <begin position="365"/>
        <end position="403"/>
    </location>
</feature>